<evidence type="ECO:0000256" key="9">
    <source>
        <dbReference type="ARBA" id="ARBA00023180"/>
    </source>
</evidence>
<dbReference type="GO" id="GO:0098552">
    <property type="term" value="C:side of membrane"/>
    <property type="evidence" value="ECO:0007669"/>
    <property type="project" value="UniProtKB-KW"/>
</dbReference>
<evidence type="ECO:0000256" key="15">
    <source>
        <dbReference type="SAM" id="MobiDB-lite"/>
    </source>
</evidence>
<keyword evidence="8 16" id="KW-0472">Membrane</keyword>
<comment type="similarity">
    <text evidence="3 14">Belongs to the glycosyl hydrolase 76 family.</text>
</comment>
<dbReference type="GO" id="GO:0008496">
    <property type="term" value="F:mannan endo-1,6-alpha-mannosidase activity"/>
    <property type="evidence" value="ECO:0007669"/>
    <property type="project" value="UniProtKB-UniRule"/>
</dbReference>
<keyword evidence="19" id="KW-1185">Reference proteome</keyword>
<organism evidence="18 19">
    <name type="scientific">Eremothecium gossypii (strain ATCC 10895 / CBS 109.51 / FGSC 9923 / NRRL Y-1056)</name>
    <name type="common">Yeast</name>
    <name type="synonym">Ashbya gossypii</name>
    <dbReference type="NCBI Taxonomy" id="284811"/>
    <lineage>
        <taxon>Eukaryota</taxon>
        <taxon>Fungi</taxon>
        <taxon>Dikarya</taxon>
        <taxon>Ascomycota</taxon>
        <taxon>Saccharomycotina</taxon>
        <taxon>Saccharomycetes</taxon>
        <taxon>Saccharomycetales</taxon>
        <taxon>Saccharomycetaceae</taxon>
        <taxon>Eremothecium</taxon>
    </lineage>
</organism>
<evidence type="ECO:0000256" key="2">
    <source>
        <dbReference type="ARBA" id="ARBA00004609"/>
    </source>
</evidence>
<keyword evidence="9" id="KW-0325">Glycoprotein</keyword>
<feature type="region of interest" description="Disordered" evidence="15">
    <location>
        <begin position="385"/>
        <end position="411"/>
    </location>
</feature>
<evidence type="ECO:0000256" key="17">
    <source>
        <dbReference type="SAM" id="SignalP"/>
    </source>
</evidence>
<dbReference type="HOGENOM" id="CLU_025694_1_1_1"/>
<gene>
    <name evidence="18" type="ORF">AGOS_ACL201W</name>
</gene>
<feature type="transmembrane region" description="Helical" evidence="16">
    <location>
        <begin position="426"/>
        <end position="446"/>
    </location>
</feature>
<comment type="subcellular location">
    <subcellularLocation>
        <location evidence="2">Cell membrane</location>
        <topology evidence="2">Lipid-anchor</topology>
        <topology evidence="2">GPI-anchor</topology>
    </subcellularLocation>
</comment>
<name>Q75CW7_EREGS</name>
<keyword evidence="6 17" id="KW-0732">Signal</keyword>
<evidence type="ECO:0000256" key="5">
    <source>
        <dbReference type="ARBA" id="ARBA00022622"/>
    </source>
</evidence>
<keyword evidence="10" id="KW-0449">Lipoprotein</keyword>
<comment type="catalytic activity">
    <reaction evidence="1 14">
        <text>Random hydrolysis of (1-&gt;6)-alpha-D-mannosidic linkages in unbranched (1-&gt;6)-mannans.</text>
        <dbReference type="EC" id="3.2.1.101"/>
    </reaction>
</comment>
<reference evidence="19" key="2">
    <citation type="journal article" date="2013" name="G3 (Bethesda)">
        <title>Genomes of Ashbya fungi isolated from insects reveal four mating-type loci, numerous translocations, lack of transposons, and distinct gene duplications.</title>
        <authorList>
            <person name="Dietrich F.S."/>
            <person name="Voegeli S."/>
            <person name="Kuo S."/>
            <person name="Philippsen P."/>
        </authorList>
    </citation>
    <scope>GENOME REANNOTATION</scope>
    <source>
        <strain evidence="19">ATCC 10895 / CBS 109.51 / FGSC 9923 / NRRL Y-1056</strain>
    </source>
</reference>
<evidence type="ECO:0000313" key="19">
    <source>
        <dbReference type="Proteomes" id="UP000000591"/>
    </source>
</evidence>
<keyword evidence="7 14" id="KW-0378">Hydrolase</keyword>
<dbReference type="InParanoid" id="Q75CW7"/>
<sequence length="448" mass="49764">MYVLLVILNIVLSNALDVDFNSSESICDATKLIQVGILDYYEGAKPGGRAGFLVKPYYWWMAGEAFGGMVENWYLCNNTEYQDLLTDAMVSQIGENKDYMPSHQKMVEGNDDQGIWGLLVMGAAERNFPDAPPERAPGWLALAQAVFNTMWARWDPENCGGGLRWQIFPWNGGYDYKNTISNACLFQIAARLARFTGNSTYQDVAETVFDWLVDVKLVELENDARVLDGAHISERCEDHSQLEWTYNHGVVLGGCAYMYNITNGSAVWGDRLNKVLNGSLLFFENGILYERACQDVNKCNDDQRSFRSIFSRMLALTSVLAPHTKARIEPNIRKSAEAAAKSCSGGRDGHTCGMVWRNYTWDGKYGLGEQLSALEIIQNTLIHTKPPPTTANEGAKSQGDPGAGLQLSSPNSITLPTRQIRLKDRVGAGFATVVFLLPFITGSIWMSI</sequence>
<dbReference type="SUPFAM" id="SSF48208">
    <property type="entry name" value="Six-hairpin glycosidases"/>
    <property type="match status" value="1"/>
</dbReference>
<evidence type="ECO:0000256" key="10">
    <source>
        <dbReference type="ARBA" id="ARBA00023288"/>
    </source>
</evidence>
<protein>
    <recommendedName>
        <fullName evidence="4 14">Mannan endo-1,6-alpha-mannosidase</fullName>
        <ecNumber evidence="4 14">3.2.1.101</ecNumber>
    </recommendedName>
</protein>
<keyword evidence="12" id="KW-0961">Cell wall biogenesis/degradation</keyword>
<dbReference type="OrthoDB" id="4187847at2759"/>
<dbReference type="GO" id="GO:0007117">
    <property type="term" value="P:budding cell bud growth"/>
    <property type="evidence" value="ECO:0000318"/>
    <property type="project" value="GO_Central"/>
</dbReference>
<evidence type="ECO:0000256" key="14">
    <source>
        <dbReference type="PIRNR" id="PIRNR016302"/>
    </source>
</evidence>
<dbReference type="RefSeq" id="NP_983203.1">
    <property type="nucleotide sequence ID" value="NM_208556.1"/>
</dbReference>
<reference evidence="18 19" key="1">
    <citation type="journal article" date="2004" name="Science">
        <title>The Ashbya gossypii genome as a tool for mapping the ancient Saccharomyces cerevisiae genome.</title>
        <authorList>
            <person name="Dietrich F.S."/>
            <person name="Voegeli S."/>
            <person name="Brachat S."/>
            <person name="Lerch A."/>
            <person name="Gates K."/>
            <person name="Steiner S."/>
            <person name="Mohr C."/>
            <person name="Pohlmann R."/>
            <person name="Luedi P."/>
            <person name="Choi S."/>
            <person name="Wing R.A."/>
            <person name="Flavier A."/>
            <person name="Gaffney T.D."/>
            <person name="Philippsen P."/>
        </authorList>
    </citation>
    <scope>NUCLEOTIDE SEQUENCE [LARGE SCALE GENOMIC DNA]</scope>
    <source>
        <strain evidence="19">ATCC 10895 / CBS 109.51 / FGSC 9923 / NRRL Y-1056</strain>
    </source>
</reference>
<dbReference type="AlphaFoldDB" id="Q75CW7"/>
<dbReference type="FunFam" id="1.50.10.20:FF:000006">
    <property type="entry name" value="Mannan endo-1,6-alpha-mannosidase"/>
    <property type="match status" value="1"/>
</dbReference>
<evidence type="ECO:0000256" key="6">
    <source>
        <dbReference type="ARBA" id="ARBA00022729"/>
    </source>
</evidence>
<feature type="signal peptide" evidence="17">
    <location>
        <begin position="1"/>
        <end position="15"/>
    </location>
</feature>
<evidence type="ECO:0000256" key="16">
    <source>
        <dbReference type="SAM" id="Phobius"/>
    </source>
</evidence>
<dbReference type="KEGG" id="ago:AGOS_ACL201W"/>
<dbReference type="OMA" id="EWAQRIY"/>
<dbReference type="Gene3D" id="1.50.10.20">
    <property type="match status" value="1"/>
</dbReference>
<evidence type="ECO:0000256" key="7">
    <source>
        <dbReference type="ARBA" id="ARBA00022801"/>
    </source>
</evidence>
<evidence type="ECO:0000256" key="4">
    <source>
        <dbReference type="ARBA" id="ARBA00012350"/>
    </source>
</evidence>
<dbReference type="eggNOG" id="ENOG502QWHG">
    <property type="taxonomic scope" value="Eukaryota"/>
</dbReference>
<dbReference type="GeneID" id="4619323"/>
<dbReference type="Pfam" id="PF03663">
    <property type="entry name" value="Glyco_hydro_76"/>
    <property type="match status" value="1"/>
</dbReference>
<evidence type="ECO:0000256" key="13">
    <source>
        <dbReference type="ARBA" id="ARBA00054068"/>
    </source>
</evidence>
<keyword evidence="11 14" id="KW-0326">Glycosidase</keyword>
<evidence type="ECO:0000256" key="1">
    <source>
        <dbReference type="ARBA" id="ARBA00001452"/>
    </source>
</evidence>
<keyword evidence="16" id="KW-0812">Transmembrane</keyword>
<keyword evidence="5" id="KW-0336">GPI-anchor</keyword>
<proteinExistence type="inferred from homology"/>
<comment type="function">
    <text evidence="13">Required for normal synthesis of the cell wall.</text>
</comment>
<evidence type="ECO:0000256" key="11">
    <source>
        <dbReference type="ARBA" id="ARBA00023295"/>
    </source>
</evidence>
<dbReference type="CAZy" id="GH76">
    <property type="family name" value="Glycoside Hydrolase Family 76"/>
</dbReference>
<accession>Q75CW7</accession>
<dbReference type="STRING" id="284811.Q75CW7"/>
<dbReference type="GO" id="GO:0016052">
    <property type="term" value="P:carbohydrate catabolic process"/>
    <property type="evidence" value="ECO:0007669"/>
    <property type="project" value="InterPro"/>
</dbReference>
<dbReference type="EC" id="3.2.1.101" evidence="4 14"/>
<dbReference type="PANTHER" id="PTHR12145">
    <property type="entry name" value="MANNAN ENDO-1,6-ALPHA-MANNOSIDASE DCW1"/>
    <property type="match status" value="1"/>
</dbReference>
<dbReference type="PANTHER" id="PTHR12145:SF21">
    <property type="entry name" value="MANNAN ENDO-1,6-ALPHA-MANNOSIDASE DFG5"/>
    <property type="match status" value="1"/>
</dbReference>
<dbReference type="InterPro" id="IPR005198">
    <property type="entry name" value="Glyco_hydro_76"/>
</dbReference>
<evidence type="ECO:0000313" key="18">
    <source>
        <dbReference type="EMBL" id="AAS51027.1"/>
    </source>
</evidence>
<dbReference type="GO" id="GO:0005886">
    <property type="term" value="C:plasma membrane"/>
    <property type="evidence" value="ECO:0007669"/>
    <property type="project" value="UniProtKB-SubCell"/>
</dbReference>
<evidence type="ECO:0000256" key="3">
    <source>
        <dbReference type="ARBA" id="ARBA00009699"/>
    </source>
</evidence>
<feature type="chain" id="PRO_5012045384" description="Mannan endo-1,6-alpha-mannosidase" evidence="17">
    <location>
        <begin position="16"/>
        <end position="448"/>
    </location>
</feature>
<dbReference type="Proteomes" id="UP000000591">
    <property type="component" value="Chromosome III"/>
</dbReference>
<keyword evidence="16" id="KW-1133">Transmembrane helix</keyword>
<dbReference type="InterPro" id="IPR008928">
    <property type="entry name" value="6-hairpin_glycosidase_sf"/>
</dbReference>
<dbReference type="GO" id="GO:0009272">
    <property type="term" value="P:fungal-type cell wall biogenesis"/>
    <property type="evidence" value="ECO:0000318"/>
    <property type="project" value="GO_Central"/>
</dbReference>
<dbReference type="EMBL" id="AE016816">
    <property type="protein sequence ID" value="AAS51027.1"/>
    <property type="molecule type" value="Genomic_DNA"/>
</dbReference>
<evidence type="ECO:0000256" key="8">
    <source>
        <dbReference type="ARBA" id="ARBA00023136"/>
    </source>
</evidence>
<dbReference type="GO" id="GO:0071555">
    <property type="term" value="P:cell wall organization"/>
    <property type="evidence" value="ECO:0007669"/>
    <property type="project" value="UniProtKB-KW"/>
</dbReference>
<dbReference type="InterPro" id="IPR014480">
    <property type="entry name" value="Mannan-1_6-alpha_mannosidase"/>
</dbReference>
<dbReference type="PIRSF" id="PIRSF016302">
    <property type="entry name" value="Man_a_manosd"/>
    <property type="match status" value="1"/>
</dbReference>
<evidence type="ECO:0000256" key="12">
    <source>
        <dbReference type="ARBA" id="ARBA00023316"/>
    </source>
</evidence>